<proteinExistence type="predicted"/>
<gene>
    <name evidence="1" type="ORF">SAMN04489759_105124</name>
</gene>
<dbReference type="AlphaFoldDB" id="A0A1G7SAI7"/>
<dbReference type="EMBL" id="FNBP01000005">
    <property type="protein sequence ID" value="SDG19469.1"/>
    <property type="molecule type" value="Genomic_DNA"/>
</dbReference>
<keyword evidence="2" id="KW-1185">Reference proteome</keyword>
<reference evidence="2" key="1">
    <citation type="submission" date="2016-10" db="EMBL/GenBank/DDBJ databases">
        <authorList>
            <person name="Varghese N."/>
            <person name="Submissions S."/>
        </authorList>
    </citation>
    <scope>NUCLEOTIDE SEQUENCE [LARGE SCALE GENOMIC DNA]</scope>
    <source>
        <strain evidence="2">DSM 16477</strain>
    </source>
</reference>
<evidence type="ECO:0000313" key="2">
    <source>
        <dbReference type="Proteomes" id="UP000199399"/>
    </source>
</evidence>
<evidence type="ECO:0000313" key="1">
    <source>
        <dbReference type="EMBL" id="SDG19469.1"/>
    </source>
</evidence>
<name>A0A1G7SAI7_9RHOB</name>
<protein>
    <submittedName>
        <fullName evidence="1">Uncharacterized protein</fullName>
    </submittedName>
</protein>
<sequence length="40" mass="4702">MSRHFHWQPSEIDALPVEELLDAFEDAKDYLRIEAEAQNS</sequence>
<organism evidence="1 2">
    <name type="scientific">Sulfitobacter delicatus</name>
    <dbReference type="NCBI Taxonomy" id="218672"/>
    <lineage>
        <taxon>Bacteria</taxon>
        <taxon>Pseudomonadati</taxon>
        <taxon>Pseudomonadota</taxon>
        <taxon>Alphaproteobacteria</taxon>
        <taxon>Rhodobacterales</taxon>
        <taxon>Roseobacteraceae</taxon>
        <taxon>Sulfitobacter</taxon>
    </lineage>
</organism>
<accession>A0A1G7SAI7</accession>
<dbReference type="Proteomes" id="UP000199399">
    <property type="component" value="Unassembled WGS sequence"/>
</dbReference>